<feature type="transmembrane region" description="Helical" evidence="1">
    <location>
        <begin position="43"/>
        <end position="66"/>
    </location>
</feature>
<evidence type="ECO:0000256" key="1">
    <source>
        <dbReference type="SAM" id="Phobius"/>
    </source>
</evidence>
<protein>
    <recommendedName>
        <fullName evidence="4">ATP synthase protein I</fullName>
    </recommendedName>
</protein>
<keyword evidence="1" id="KW-0472">Membrane</keyword>
<dbReference type="EMBL" id="BSVA01000001">
    <property type="protein sequence ID" value="GMA92160.1"/>
    <property type="molecule type" value="Genomic_DNA"/>
</dbReference>
<name>A0ABQ6JV26_9MICO</name>
<comment type="caution">
    <text evidence="2">The sequence shown here is derived from an EMBL/GenBank/DDBJ whole genome shotgun (WGS) entry which is preliminary data.</text>
</comment>
<organism evidence="2 3">
    <name type="scientific">Homoserinibacter gongjuensis</name>
    <dbReference type="NCBI Taxonomy" id="1162968"/>
    <lineage>
        <taxon>Bacteria</taxon>
        <taxon>Bacillati</taxon>
        <taxon>Actinomycetota</taxon>
        <taxon>Actinomycetes</taxon>
        <taxon>Micrococcales</taxon>
        <taxon>Microbacteriaceae</taxon>
        <taxon>Homoserinibacter</taxon>
    </lineage>
</organism>
<dbReference type="Proteomes" id="UP001157069">
    <property type="component" value="Unassembled WGS sequence"/>
</dbReference>
<reference evidence="3" key="1">
    <citation type="journal article" date="2019" name="Int. J. Syst. Evol. Microbiol.">
        <title>The Global Catalogue of Microorganisms (GCM) 10K type strain sequencing project: providing services to taxonomists for standard genome sequencing and annotation.</title>
        <authorList>
            <consortium name="The Broad Institute Genomics Platform"/>
            <consortium name="The Broad Institute Genome Sequencing Center for Infectious Disease"/>
            <person name="Wu L."/>
            <person name="Ma J."/>
        </authorList>
    </citation>
    <scope>NUCLEOTIDE SEQUENCE [LARGE SCALE GENOMIC DNA]</scope>
    <source>
        <strain evidence="3">NBRC 108755</strain>
    </source>
</reference>
<sequence length="114" mass="12446">MGGTPGLWGGLLGSVLAFAFLALTAGSMLLGRRLTTDDPNSPLFYGVVLAVWLVKLIVFFLFMYWLRDQPWLDAWVFFFTVIAAVLGSLIVDGFAFVKARTPIDVTLPDDESAG</sequence>
<gene>
    <name evidence="2" type="ORF">GCM10025869_26890</name>
</gene>
<feature type="transmembrane region" description="Helical" evidence="1">
    <location>
        <begin position="6"/>
        <end position="31"/>
    </location>
</feature>
<evidence type="ECO:0008006" key="4">
    <source>
        <dbReference type="Google" id="ProtNLM"/>
    </source>
</evidence>
<keyword evidence="1" id="KW-0812">Transmembrane</keyword>
<keyword evidence="3" id="KW-1185">Reference proteome</keyword>
<feature type="transmembrane region" description="Helical" evidence="1">
    <location>
        <begin position="72"/>
        <end position="91"/>
    </location>
</feature>
<keyword evidence="1" id="KW-1133">Transmembrane helix</keyword>
<accession>A0ABQ6JV26</accession>
<evidence type="ECO:0000313" key="2">
    <source>
        <dbReference type="EMBL" id="GMA92160.1"/>
    </source>
</evidence>
<proteinExistence type="predicted"/>
<evidence type="ECO:0000313" key="3">
    <source>
        <dbReference type="Proteomes" id="UP001157069"/>
    </source>
</evidence>